<comment type="similarity">
    <text evidence="4">Belongs to the GtfB family.</text>
</comment>
<reference evidence="5 6" key="1">
    <citation type="submission" date="2020-04" db="EMBL/GenBank/DDBJ databases">
        <title>Staphylococcus species from domestic dog.</title>
        <authorList>
            <person name="Paterson G.K."/>
        </authorList>
    </citation>
    <scope>NUCLEOTIDE SEQUENCE [LARGE SCALE GENOMIC DNA]</scope>
    <source>
        <strain evidence="5 6">H16/1A</strain>
    </source>
</reference>
<dbReference type="EMBL" id="JABANU010000020">
    <property type="protein sequence ID" value="MBI5975596.1"/>
    <property type="molecule type" value="Genomic_DNA"/>
</dbReference>
<dbReference type="NCBIfam" id="TIGR02919">
    <property type="entry name" value="accessory Sec system glycosylation chaperone GtfB"/>
    <property type="match status" value="1"/>
</dbReference>
<comment type="caution">
    <text evidence="5">The sequence shown here is derived from an EMBL/GenBank/DDBJ whole genome shotgun (WGS) entry which is preliminary data.</text>
</comment>
<evidence type="ECO:0000256" key="2">
    <source>
        <dbReference type="ARBA" id="ARBA00022475"/>
    </source>
</evidence>
<comment type="pathway">
    <text evidence="1 4">Protein modification; protein glycosylation.</text>
</comment>
<dbReference type="RefSeq" id="WP_198618371.1">
    <property type="nucleotide sequence ID" value="NZ_JABANU010000020.1"/>
</dbReference>
<comment type="subunit">
    <text evidence="4">Forms a heterotetramer with 2 subunits each of GtfA and GtfB. Part of the accessory SecA2/SecY2 protein translocation apparatus.</text>
</comment>
<evidence type="ECO:0000256" key="3">
    <source>
        <dbReference type="ARBA" id="ARBA00023136"/>
    </source>
</evidence>
<name>A0ABS0TA25_9STAP</name>
<evidence type="ECO:0000313" key="6">
    <source>
        <dbReference type="Proteomes" id="UP000751852"/>
    </source>
</evidence>
<dbReference type="InterPro" id="IPR014268">
    <property type="entry name" value="GtfB"/>
</dbReference>
<sequence>MVNLFEHFDTPTQLLYETLQSDGQKDVTIVMVDDGFLPAEIQTPYRFFADAPTNQNGRPLYFNEVEVPHFWEIEGNNDHAWIKDMGHVRGYIRYRPSMKRRIVSHVEWLDASGKLQYVDHYNQQGLKFAQTVYSQNGQMILRRYFDAAGHEVIYENYISKGMILNWKQKQYHFKTKIDFLLFYIKALDIDLRHFVINSLSTPFTLLYHLGGHGHDILFWQEHSGGHVPGNMQLLLEGKTARTFDVIIPERQEYETITTQLTPEARHKVHQGGYVYPFKKRNQQSRHVLTMTNSDQLPHIETLITALPDVTFHIAAITEMSSRLTRLEQYSNVRLYPAVELEMVYELYQTCDVYLDINEGNEIVDAVNRAFLHDMLILGYQHLAHNHTYTAPSHLYPVDKVESLQHTLQDIYADSKTFEHYLDTQKVHANAIEPEVLKKQLKNVK</sequence>
<dbReference type="HAMAP" id="MF_01473">
    <property type="entry name" value="GtfB"/>
    <property type="match status" value="1"/>
</dbReference>
<evidence type="ECO:0000256" key="4">
    <source>
        <dbReference type="HAMAP-Rule" id="MF_01473"/>
    </source>
</evidence>
<accession>A0ABS0TA25</accession>
<dbReference type="Proteomes" id="UP000751852">
    <property type="component" value="Unassembled WGS sequence"/>
</dbReference>
<evidence type="ECO:0000313" key="5">
    <source>
        <dbReference type="EMBL" id="MBI5975596.1"/>
    </source>
</evidence>
<keyword evidence="6" id="KW-1185">Reference proteome</keyword>
<comment type="subcellular location">
    <subcellularLocation>
        <location evidence="4">Cell membrane</location>
        <topology evidence="4">Peripheral membrane protein</topology>
    </subcellularLocation>
</comment>
<protein>
    <recommendedName>
        <fullName evidence="4">UDP-N-acetylglucosamine--peptide N-acetylglucosaminyltransferase stabilizing protein GtfB</fullName>
    </recommendedName>
    <alternativeName>
        <fullName evidence="4">Glycosyltransferase stabilizing protein GtfB</fullName>
    </alternativeName>
</protein>
<keyword evidence="3 4" id="KW-0472">Membrane</keyword>
<gene>
    <name evidence="4 5" type="primary">gtfB</name>
    <name evidence="5" type="ORF">HHH54_08300</name>
</gene>
<comment type="function">
    <text evidence="4">Required for polymorphic O-glycosylation of the serine-rich repeat protein in this bacteria. A stabilizing protein that is part of the accessory SecA2/SecY2 system specifically required to export serine-rich repeat cell wall proteins usually encoded upstream in the same operon. The GtfA-GtfB complex adds GlcNAc from UDP-GlcNAc to the substrate protein, attaching the first sugar residue. Stabilizes the glycosylation activity of GtfA. Has no N-acetylglucosaminyl transferase activity on its own.</text>
</comment>
<keyword evidence="2 4" id="KW-1003">Cell membrane</keyword>
<organism evidence="5 6">
    <name type="scientific">Staphylococcus canis</name>
    <dbReference type="NCBI Taxonomy" id="2724942"/>
    <lineage>
        <taxon>Bacteria</taxon>
        <taxon>Bacillati</taxon>
        <taxon>Bacillota</taxon>
        <taxon>Bacilli</taxon>
        <taxon>Bacillales</taxon>
        <taxon>Staphylococcaceae</taxon>
        <taxon>Staphylococcus</taxon>
    </lineage>
</organism>
<evidence type="ECO:0000256" key="1">
    <source>
        <dbReference type="ARBA" id="ARBA00004922"/>
    </source>
</evidence>
<proteinExistence type="inferred from homology"/>